<feature type="transmembrane region" description="Helical" evidence="1">
    <location>
        <begin position="12"/>
        <end position="33"/>
    </location>
</feature>
<feature type="transmembrane region" description="Helical" evidence="1">
    <location>
        <begin position="203"/>
        <end position="222"/>
    </location>
</feature>
<keyword evidence="1" id="KW-0472">Membrane</keyword>
<organism evidence="2 3">
    <name type="scientific">Pseudopithomyces chartarum</name>
    <dbReference type="NCBI Taxonomy" id="1892770"/>
    <lineage>
        <taxon>Eukaryota</taxon>
        <taxon>Fungi</taxon>
        <taxon>Dikarya</taxon>
        <taxon>Ascomycota</taxon>
        <taxon>Pezizomycotina</taxon>
        <taxon>Dothideomycetes</taxon>
        <taxon>Pleosporomycetidae</taxon>
        <taxon>Pleosporales</taxon>
        <taxon>Massarineae</taxon>
        <taxon>Didymosphaeriaceae</taxon>
        <taxon>Pseudopithomyces</taxon>
    </lineage>
</organism>
<evidence type="ECO:0000313" key="2">
    <source>
        <dbReference type="EMBL" id="KAK3210223.1"/>
    </source>
</evidence>
<evidence type="ECO:0008006" key="4">
    <source>
        <dbReference type="Google" id="ProtNLM"/>
    </source>
</evidence>
<feature type="transmembrane region" description="Helical" evidence="1">
    <location>
        <begin position="273"/>
        <end position="294"/>
    </location>
</feature>
<keyword evidence="3" id="KW-1185">Reference proteome</keyword>
<name>A0AAN6M125_9PLEO</name>
<feature type="transmembrane region" description="Helical" evidence="1">
    <location>
        <begin position="75"/>
        <end position="95"/>
    </location>
</feature>
<feature type="transmembrane region" description="Helical" evidence="1">
    <location>
        <begin position="45"/>
        <end position="69"/>
    </location>
</feature>
<evidence type="ECO:0000313" key="3">
    <source>
        <dbReference type="Proteomes" id="UP001280581"/>
    </source>
</evidence>
<dbReference type="InterPro" id="IPR044926">
    <property type="entry name" value="RGS_subdomain_2"/>
</dbReference>
<dbReference type="Proteomes" id="UP001280581">
    <property type="component" value="Unassembled WGS sequence"/>
</dbReference>
<dbReference type="AlphaFoldDB" id="A0AAN6M125"/>
<proteinExistence type="predicted"/>
<feature type="transmembrane region" description="Helical" evidence="1">
    <location>
        <begin position="234"/>
        <end position="253"/>
    </location>
</feature>
<dbReference type="SUPFAM" id="SSF48097">
    <property type="entry name" value="Regulator of G-protein signaling, RGS"/>
    <property type="match status" value="1"/>
</dbReference>
<dbReference type="Gene3D" id="1.10.167.10">
    <property type="entry name" value="Regulator of G-protein Signalling 4, domain 2"/>
    <property type="match status" value="1"/>
</dbReference>
<reference evidence="2 3" key="1">
    <citation type="submission" date="2021-02" db="EMBL/GenBank/DDBJ databases">
        <title>Genome assembly of Pseudopithomyces chartarum.</title>
        <authorList>
            <person name="Jauregui R."/>
            <person name="Singh J."/>
            <person name="Voisey C."/>
        </authorList>
    </citation>
    <scope>NUCLEOTIDE SEQUENCE [LARGE SCALE GENOMIC DNA]</scope>
    <source>
        <strain evidence="2 3">AGR01</strain>
    </source>
</reference>
<sequence length="583" mass="66448">MADLVVTPLGWAYIGFDIAWTVALICGMLFLFHHRELPCIRIRRLPILFAGTIALHLYGFICVLGYTIGPLVPCIALFWIMSIYLPFGIAMFHAANSQFLHVASRQKQFARLSLLSEKSLKEDEAEQLSGSRWRRILRGVERVDRIDRMMLYIGVGLAVQFLLTIFVFFGSRKFHPGYGLWNWESKPQNVALVALECSKGWEWVLSIVWQFFWSWIYAPYMLWKSRMVNDVHSWRLQTICCCVVGLPASPMWLAGLYAPGMASVNANFIPPMWFSASIFAMEVVVIGFPIAEIFKTHKLRQETLDAITAWEKRQEMASPDSSAFSDYSAKHGSRSSKSFTIHDYSRTKGSSVNSQRSDLYTMAGLENALRTNPVPLLQFAALRDFSGENISFLTHLADWRCSWLHLTGSTALHRRQQFAVAVQIYALFVSPNFSEFPINMSHQSMRALRDLFEEPASFLCRKRSTSATYSPTPFKDVSPDSDSTVDLRSGVRLDNLGRAKLNSVAQVAGPEQDDILADFPIPDTFKETVFDNAEREIKYLVLTNTWPKFVNNAYASSQVDTEKDSQHRKWFGKTVIRVKQLRN</sequence>
<accession>A0AAN6M125</accession>
<evidence type="ECO:0000256" key="1">
    <source>
        <dbReference type="SAM" id="Phobius"/>
    </source>
</evidence>
<keyword evidence="1" id="KW-1133">Transmembrane helix</keyword>
<protein>
    <recommendedName>
        <fullName evidence="4">RGS domain-containing protein</fullName>
    </recommendedName>
</protein>
<comment type="caution">
    <text evidence="2">The sequence shown here is derived from an EMBL/GenBank/DDBJ whole genome shotgun (WGS) entry which is preliminary data.</text>
</comment>
<dbReference type="EMBL" id="WVTA01000005">
    <property type="protein sequence ID" value="KAK3210223.1"/>
    <property type="molecule type" value="Genomic_DNA"/>
</dbReference>
<dbReference type="InterPro" id="IPR036305">
    <property type="entry name" value="RGS_sf"/>
</dbReference>
<keyword evidence="1" id="KW-0812">Transmembrane</keyword>
<feature type="transmembrane region" description="Helical" evidence="1">
    <location>
        <begin position="151"/>
        <end position="171"/>
    </location>
</feature>
<gene>
    <name evidence="2" type="ORF">GRF29_44g2067697</name>
</gene>